<name>A0A158RB72_THECL</name>
<evidence type="ECO:0000256" key="1">
    <source>
        <dbReference type="PROSITE-ProRule" id="PRU00267"/>
    </source>
</evidence>
<evidence type="ECO:0000313" key="6">
    <source>
        <dbReference type="WBParaSite" id="TCLT_0000372901-mRNA-1"/>
    </source>
</evidence>
<proteinExistence type="predicted"/>
<reference evidence="6" key="1">
    <citation type="submission" date="2016-04" db="UniProtKB">
        <authorList>
            <consortium name="WormBaseParasite"/>
        </authorList>
    </citation>
    <scope>IDENTIFICATION</scope>
</reference>
<dbReference type="EMBL" id="UYYF01004265">
    <property type="protein sequence ID" value="VDN00711.1"/>
    <property type="molecule type" value="Genomic_DNA"/>
</dbReference>
<dbReference type="AlphaFoldDB" id="A0A158RB72"/>
<dbReference type="PROSITE" id="PS50118">
    <property type="entry name" value="HMG_BOX_2"/>
    <property type="match status" value="1"/>
</dbReference>
<dbReference type="WBParaSite" id="TCLT_0000372901-mRNA-1">
    <property type="protein sequence ID" value="TCLT_0000372901-mRNA-1"/>
    <property type="gene ID" value="TCLT_0000372901"/>
</dbReference>
<dbReference type="GO" id="GO:0003677">
    <property type="term" value="F:DNA binding"/>
    <property type="evidence" value="ECO:0007669"/>
    <property type="project" value="UniProtKB-UniRule"/>
</dbReference>
<keyword evidence="1" id="KW-0238">DNA-binding</keyword>
<dbReference type="Gene3D" id="1.10.30.10">
    <property type="entry name" value="High mobility group box domain"/>
    <property type="match status" value="1"/>
</dbReference>
<reference evidence="4 5" key="2">
    <citation type="submission" date="2018-11" db="EMBL/GenBank/DDBJ databases">
        <authorList>
            <consortium name="Pathogen Informatics"/>
        </authorList>
    </citation>
    <scope>NUCLEOTIDE SEQUENCE [LARGE SCALE GENOMIC DNA]</scope>
</reference>
<evidence type="ECO:0000256" key="2">
    <source>
        <dbReference type="SAM" id="MobiDB-lite"/>
    </source>
</evidence>
<accession>A0A158RB72</accession>
<dbReference type="STRING" id="103827.A0A158RB72"/>
<dbReference type="InterPro" id="IPR036910">
    <property type="entry name" value="HMG_box_dom_sf"/>
</dbReference>
<dbReference type="GO" id="GO:0005634">
    <property type="term" value="C:nucleus"/>
    <property type="evidence" value="ECO:0007669"/>
    <property type="project" value="UniProtKB-UniRule"/>
</dbReference>
<keyword evidence="5" id="KW-1185">Reference proteome</keyword>
<evidence type="ECO:0000313" key="4">
    <source>
        <dbReference type="EMBL" id="VDN00711.1"/>
    </source>
</evidence>
<feature type="domain" description="HMG box" evidence="3">
    <location>
        <begin position="2"/>
        <end position="63"/>
    </location>
</feature>
<dbReference type="SUPFAM" id="SSF47095">
    <property type="entry name" value="HMG-box"/>
    <property type="match status" value="1"/>
</dbReference>
<dbReference type="Proteomes" id="UP000276776">
    <property type="component" value="Unassembled WGS sequence"/>
</dbReference>
<protein>
    <submittedName>
        <fullName evidence="6">HMG box domain-containing protein</fullName>
    </submittedName>
</protein>
<evidence type="ECO:0000259" key="3">
    <source>
        <dbReference type="PROSITE" id="PS50118"/>
    </source>
</evidence>
<dbReference type="OrthoDB" id="24555at2759"/>
<evidence type="ECO:0000313" key="5">
    <source>
        <dbReference type="Proteomes" id="UP000276776"/>
    </source>
</evidence>
<feature type="DNA-binding region" description="HMG box" evidence="1">
    <location>
        <begin position="2"/>
        <end position="63"/>
    </location>
</feature>
<gene>
    <name evidence="4" type="ORF">TCLT_LOCUS3718</name>
</gene>
<feature type="region of interest" description="Disordered" evidence="2">
    <location>
        <begin position="112"/>
        <end position="136"/>
    </location>
</feature>
<organism evidence="6">
    <name type="scientific">Thelazia callipaeda</name>
    <name type="common">Oriental eyeworm</name>
    <name type="synonym">Parasitic nematode</name>
    <dbReference type="NCBI Taxonomy" id="103827"/>
    <lineage>
        <taxon>Eukaryota</taxon>
        <taxon>Metazoa</taxon>
        <taxon>Ecdysozoa</taxon>
        <taxon>Nematoda</taxon>
        <taxon>Chromadorea</taxon>
        <taxon>Rhabditida</taxon>
        <taxon>Spirurina</taxon>
        <taxon>Spiruromorpha</taxon>
        <taxon>Thelazioidea</taxon>
        <taxon>Thelaziidae</taxon>
        <taxon>Thelazia</taxon>
    </lineage>
</organism>
<dbReference type="InterPro" id="IPR009071">
    <property type="entry name" value="HMG_box_dom"/>
</dbReference>
<keyword evidence="1" id="KW-0539">Nucleus</keyword>
<sequence>MPVVSTNGFLLFAQELRIKITGHRQYHQNDLISSYLSHIVTPLWERLTSEEKKVWKDRAKMKRHIEEYFTLMHQPRMSAKRKRREMTQVLIFADLNIIWKIGRQSDERKENYEAKNLEEKSECETVNEEKEEGRNEKLDEFDENDYPEDLMIGIPLNQLEYDSEGNSFSTLKSICQKWRESRFQYSSIIGPWRLNNKIQRRRAEFHANETHQIHLDMPGGKTSKIPTQNSVHYLLVAERVKKMRNCLREILGRCEPTIAQHQGISVGLYQEGIEEFDSDAKPLSLTTFNVNFAHESCDRKKALPNDIYGSSNFTNRRSGYTNSQYSAKHSQTSQPVFAANKEGRRWLICLNHEYEKVRASLDYLKQAQKLCYEGFPTTEDRFWYADAVVDALAEFANGTPNPEYKLWMDIFGKRQPFEFNTPWERRANVFCHTHSITRNCCCASATAIRSCFAMFFALHEPLDLTLAD</sequence>
<dbReference type="OMA" id="CFAMFFA"/>